<dbReference type="EMBL" id="CAUYUJ010016899">
    <property type="protein sequence ID" value="CAK0869887.1"/>
    <property type="molecule type" value="Genomic_DNA"/>
</dbReference>
<gene>
    <name evidence="2" type="ORF">PCOR1329_LOCUS56122</name>
</gene>
<comment type="caution">
    <text evidence="2">The sequence shown here is derived from an EMBL/GenBank/DDBJ whole genome shotgun (WGS) entry which is preliminary data.</text>
</comment>
<keyword evidence="3" id="KW-1185">Reference proteome</keyword>
<reference evidence="2" key="1">
    <citation type="submission" date="2023-10" db="EMBL/GenBank/DDBJ databases">
        <authorList>
            <person name="Chen Y."/>
            <person name="Shah S."/>
            <person name="Dougan E. K."/>
            <person name="Thang M."/>
            <person name="Chan C."/>
        </authorList>
    </citation>
    <scope>NUCLEOTIDE SEQUENCE [LARGE SCALE GENOMIC DNA]</scope>
</reference>
<name>A0ABN9VCI2_9DINO</name>
<sequence>PRGAEPRGQRGLPVGGAALLRARGAGAGGGHRHGGAARGGLGAVRGREGAGSGLLAVAAPADLRQPGGAGSLGPPAPRHGRGGRTDTRRG</sequence>
<evidence type="ECO:0000256" key="1">
    <source>
        <dbReference type="SAM" id="MobiDB-lite"/>
    </source>
</evidence>
<protein>
    <submittedName>
        <fullName evidence="2">Uncharacterized protein</fullName>
    </submittedName>
</protein>
<evidence type="ECO:0000313" key="2">
    <source>
        <dbReference type="EMBL" id="CAK0869887.1"/>
    </source>
</evidence>
<feature type="non-terminal residue" evidence="2">
    <location>
        <position position="90"/>
    </location>
</feature>
<proteinExistence type="predicted"/>
<accession>A0ABN9VCI2</accession>
<evidence type="ECO:0000313" key="3">
    <source>
        <dbReference type="Proteomes" id="UP001189429"/>
    </source>
</evidence>
<dbReference type="Proteomes" id="UP001189429">
    <property type="component" value="Unassembled WGS sequence"/>
</dbReference>
<feature type="region of interest" description="Disordered" evidence="1">
    <location>
        <begin position="61"/>
        <end position="90"/>
    </location>
</feature>
<feature type="region of interest" description="Disordered" evidence="1">
    <location>
        <begin position="23"/>
        <end position="48"/>
    </location>
</feature>
<feature type="non-terminal residue" evidence="2">
    <location>
        <position position="1"/>
    </location>
</feature>
<organism evidence="2 3">
    <name type="scientific">Prorocentrum cordatum</name>
    <dbReference type="NCBI Taxonomy" id="2364126"/>
    <lineage>
        <taxon>Eukaryota</taxon>
        <taxon>Sar</taxon>
        <taxon>Alveolata</taxon>
        <taxon>Dinophyceae</taxon>
        <taxon>Prorocentrales</taxon>
        <taxon>Prorocentraceae</taxon>
        <taxon>Prorocentrum</taxon>
    </lineage>
</organism>